<dbReference type="GO" id="GO:0005794">
    <property type="term" value="C:Golgi apparatus"/>
    <property type="evidence" value="ECO:0007669"/>
    <property type="project" value="UniProtKB-SubCell"/>
</dbReference>
<dbReference type="Proteomes" id="UP000317650">
    <property type="component" value="Chromosome 4"/>
</dbReference>
<proteinExistence type="inferred from homology"/>
<dbReference type="FunFam" id="1.20.58.90:FF:000004">
    <property type="entry name" value="Syntaxin 10"/>
    <property type="match status" value="1"/>
</dbReference>
<evidence type="ECO:0000256" key="10">
    <source>
        <dbReference type="SAM" id="Phobius"/>
    </source>
</evidence>
<comment type="caution">
    <text evidence="12">The sequence shown here is derived from an EMBL/GenBank/DDBJ whole genome shotgun (WGS) entry which is preliminary data.</text>
</comment>
<feature type="region of interest" description="Disordered" evidence="9">
    <location>
        <begin position="216"/>
        <end position="236"/>
    </location>
</feature>
<evidence type="ECO:0000256" key="4">
    <source>
        <dbReference type="ARBA" id="ARBA00022927"/>
    </source>
</evidence>
<keyword evidence="6" id="KW-0333">Golgi apparatus</keyword>
<dbReference type="AlphaFoldDB" id="A0A4S8KB32"/>
<dbReference type="InterPro" id="IPR010989">
    <property type="entry name" value="SNARE"/>
</dbReference>
<feature type="domain" description="Syntaxin 6/10/61 N-terminal" evidence="11">
    <location>
        <begin position="11"/>
        <end position="108"/>
    </location>
</feature>
<comment type="similarity">
    <text evidence="1">Belongs to the syntaxin family.</text>
</comment>
<evidence type="ECO:0000256" key="7">
    <source>
        <dbReference type="ARBA" id="ARBA00023136"/>
    </source>
</evidence>
<evidence type="ECO:0000259" key="11">
    <source>
        <dbReference type="Pfam" id="PF09177"/>
    </source>
</evidence>
<dbReference type="GO" id="GO:0015031">
    <property type="term" value="P:protein transport"/>
    <property type="evidence" value="ECO:0007669"/>
    <property type="project" value="UniProtKB-KW"/>
</dbReference>
<name>A0A4S8KB32_MUSBA</name>
<feature type="transmembrane region" description="Helical" evidence="10">
    <location>
        <begin position="334"/>
        <end position="352"/>
    </location>
</feature>
<organism evidence="12 13">
    <name type="scientific">Musa balbisiana</name>
    <name type="common">Banana</name>
    <dbReference type="NCBI Taxonomy" id="52838"/>
    <lineage>
        <taxon>Eukaryota</taxon>
        <taxon>Viridiplantae</taxon>
        <taxon>Streptophyta</taxon>
        <taxon>Embryophyta</taxon>
        <taxon>Tracheophyta</taxon>
        <taxon>Spermatophyta</taxon>
        <taxon>Magnoliopsida</taxon>
        <taxon>Liliopsida</taxon>
        <taxon>Zingiberales</taxon>
        <taxon>Musaceae</taxon>
        <taxon>Musa</taxon>
    </lineage>
</organism>
<dbReference type="Gene3D" id="1.20.58.90">
    <property type="match status" value="1"/>
</dbReference>
<dbReference type="GO" id="GO:0016020">
    <property type="term" value="C:membrane"/>
    <property type="evidence" value="ECO:0007669"/>
    <property type="project" value="InterPro"/>
</dbReference>
<evidence type="ECO:0000256" key="6">
    <source>
        <dbReference type="ARBA" id="ARBA00023034"/>
    </source>
</evidence>
<reference evidence="12 13" key="1">
    <citation type="journal article" date="2019" name="Nat. Plants">
        <title>Genome sequencing of Musa balbisiana reveals subgenome evolution and function divergence in polyploid bananas.</title>
        <authorList>
            <person name="Yao X."/>
        </authorList>
    </citation>
    <scope>NUCLEOTIDE SEQUENCE [LARGE SCALE GENOMIC DNA]</scope>
    <source>
        <strain evidence="13">cv. DH-PKW</strain>
        <tissue evidence="12">Leaves</tissue>
    </source>
</reference>
<keyword evidence="5 10" id="KW-1133">Transmembrane helix</keyword>
<keyword evidence="2" id="KW-0813">Transport</keyword>
<evidence type="ECO:0000256" key="8">
    <source>
        <dbReference type="ARBA" id="ARBA00037801"/>
    </source>
</evidence>
<gene>
    <name evidence="12" type="ORF">C4D60_Mb04t10550</name>
</gene>
<evidence type="ECO:0000313" key="12">
    <source>
        <dbReference type="EMBL" id="THU72292.1"/>
    </source>
</evidence>
<keyword evidence="13" id="KW-1185">Reference proteome</keyword>
<dbReference type="PANTHER" id="PTHR34949:SF6">
    <property type="entry name" value="EXPRESSED PROTEIN"/>
    <property type="match status" value="1"/>
</dbReference>
<evidence type="ECO:0000256" key="9">
    <source>
        <dbReference type="SAM" id="MobiDB-lite"/>
    </source>
</evidence>
<sequence length="410" mass="46368">MATTFDRWEKDPFFAAAEEVQDSADRLESVYRQWTYKRESASKSAGRDEPVSGELKRELHTALGTAKWQLEEFEKAVRSNDEALSVGEDTRARHSEFMLAIGSRISALENSLRETNFKAGEGTLTWVRLDEGENDELAQFLSYTSLEDRKEIPIASAIDVKVGNDLIRTNGDCSKDSRHSKQLSSLHREDQKVYNIHRSASCAGDIGACAITIPSEGEDTSERSSDDRSNLPPPRVLSLSGLSSALDSTSRMRWYKNGFKKWSAQDRHDVMESIPLRNHEPSQGINGCYERSKSCLSSRGQDVYNKHLYGYLGAFQRLLRRSQYQIQYGHHIKAILWATLVVLLIGEILFYYNSYFCAAFKQVKFSPKETCHDRLPLIQVETIDLAVSKNFTSLTWGADTSQRPLVLRGG</sequence>
<evidence type="ECO:0000256" key="3">
    <source>
        <dbReference type="ARBA" id="ARBA00022692"/>
    </source>
</evidence>
<evidence type="ECO:0000256" key="5">
    <source>
        <dbReference type="ARBA" id="ARBA00022989"/>
    </source>
</evidence>
<keyword evidence="7 10" id="KW-0472">Membrane</keyword>
<keyword evidence="3 10" id="KW-0812">Transmembrane</keyword>
<evidence type="ECO:0000256" key="2">
    <source>
        <dbReference type="ARBA" id="ARBA00022448"/>
    </source>
</evidence>
<keyword evidence="4" id="KW-0653">Protein transport</keyword>
<accession>A0A4S8KB32</accession>
<dbReference type="InterPro" id="IPR015260">
    <property type="entry name" value="Syntaxin-6/10/61_N"/>
</dbReference>
<feature type="compositionally biased region" description="Basic and acidic residues" evidence="9">
    <location>
        <begin position="220"/>
        <end position="229"/>
    </location>
</feature>
<dbReference type="GO" id="GO:0048193">
    <property type="term" value="P:Golgi vesicle transport"/>
    <property type="evidence" value="ECO:0007669"/>
    <property type="project" value="InterPro"/>
</dbReference>
<protein>
    <recommendedName>
        <fullName evidence="11">Syntaxin 6/10/61 N-terminal domain-containing protein</fullName>
    </recommendedName>
</protein>
<dbReference type="CDD" id="cd21442">
    <property type="entry name" value="SNARE_NTD_STX6-like"/>
    <property type="match status" value="1"/>
</dbReference>
<comment type="subcellular location">
    <subcellularLocation>
        <location evidence="8">Golgi apparatus</location>
        <location evidence="8">trans-Golgi network membrane</location>
        <topology evidence="8">Single-pass type IV membrane protein</topology>
    </subcellularLocation>
</comment>
<dbReference type="PANTHER" id="PTHR34949">
    <property type="entry name" value="OS05G0443700 PROTEIN"/>
    <property type="match status" value="1"/>
</dbReference>
<dbReference type="Pfam" id="PF09177">
    <property type="entry name" value="STX6_10_61_N"/>
    <property type="match status" value="1"/>
</dbReference>
<dbReference type="SUPFAM" id="SSF47661">
    <property type="entry name" value="t-snare proteins"/>
    <property type="match status" value="1"/>
</dbReference>
<dbReference type="EMBL" id="PYDT01000001">
    <property type="protein sequence ID" value="THU72292.1"/>
    <property type="molecule type" value="Genomic_DNA"/>
</dbReference>
<evidence type="ECO:0000313" key="13">
    <source>
        <dbReference type="Proteomes" id="UP000317650"/>
    </source>
</evidence>
<evidence type="ECO:0000256" key="1">
    <source>
        <dbReference type="ARBA" id="ARBA00009063"/>
    </source>
</evidence>